<reference evidence="2 3" key="1">
    <citation type="submission" date="2015-03" db="EMBL/GenBank/DDBJ databases">
        <authorList>
            <person name="Abdul Halim M."/>
        </authorList>
    </citation>
    <scope>NUCLEOTIDE SEQUENCE [LARGE SCALE GENOMIC DNA]</scope>
    <source>
        <strain evidence="2 3">ATCC 35681</strain>
    </source>
</reference>
<dbReference type="SMART" id="SM00530">
    <property type="entry name" value="HTH_XRE"/>
    <property type="match status" value="1"/>
</dbReference>
<evidence type="ECO:0000313" key="3">
    <source>
        <dbReference type="Proteomes" id="UP000034189"/>
    </source>
</evidence>
<dbReference type="OrthoDB" id="9812960at2"/>
<name>A0A0F7F9S5_PAEDU</name>
<evidence type="ECO:0000313" key="2">
    <source>
        <dbReference type="EMBL" id="AKG34654.1"/>
    </source>
</evidence>
<accession>A0A0F7F9S5</accession>
<dbReference type="Pfam" id="PF01381">
    <property type="entry name" value="HTH_3"/>
    <property type="match status" value="1"/>
</dbReference>
<reference evidence="2 3" key="2">
    <citation type="journal article" date="2016" name="Genome Announc.">
        <title>Genome Sequence of a Gram-Positive Diazotroph, Paenibacillus durus Type Strain ATCC 35681.</title>
        <authorList>
            <person name="Halim M.A."/>
            <person name="Rahman A.Y."/>
            <person name="Sim K.S."/>
            <person name="Yam H.C."/>
            <person name="Rahim A.A."/>
            <person name="Ghazali A.H."/>
            <person name="Najimudin N."/>
        </authorList>
    </citation>
    <scope>NUCLEOTIDE SEQUENCE [LARGE SCALE GENOMIC DNA]</scope>
    <source>
        <strain evidence="2 3">ATCC 35681</strain>
    </source>
</reference>
<protein>
    <recommendedName>
        <fullName evidence="1">HTH cro/C1-type domain-containing protein</fullName>
    </recommendedName>
</protein>
<dbReference type="InterPro" id="IPR010982">
    <property type="entry name" value="Lambda_DNA-bd_dom_sf"/>
</dbReference>
<feature type="domain" description="HTH cro/C1-type" evidence="1">
    <location>
        <begin position="10"/>
        <end position="65"/>
    </location>
</feature>
<organism evidence="2 3">
    <name type="scientific">Paenibacillus durus ATCC 35681</name>
    <dbReference type="NCBI Taxonomy" id="1333534"/>
    <lineage>
        <taxon>Bacteria</taxon>
        <taxon>Bacillati</taxon>
        <taxon>Bacillota</taxon>
        <taxon>Bacilli</taxon>
        <taxon>Bacillales</taxon>
        <taxon>Paenibacillaceae</taxon>
        <taxon>Paenibacillus</taxon>
    </lineage>
</organism>
<dbReference type="SUPFAM" id="SSF47413">
    <property type="entry name" value="lambda repressor-like DNA-binding domains"/>
    <property type="match status" value="1"/>
</dbReference>
<dbReference type="AlphaFoldDB" id="A0A0F7F9S5"/>
<dbReference type="InterPro" id="IPR001387">
    <property type="entry name" value="Cro/C1-type_HTH"/>
</dbReference>
<dbReference type="CDD" id="cd00093">
    <property type="entry name" value="HTH_XRE"/>
    <property type="match status" value="1"/>
</dbReference>
<dbReference type="PROSITE" id="PS50943">
    <property type="entry name" value="HTH_CROC1"/>
    <property type="match status" value="1"/>
</dbReference>
<dbReference type="EMBL" id="CP011114">
    <property type="protein sequence ID" value="AKG34654.1"/>
    <property type="molecule type" value="Genomic_DNA"/>
</dbReference>
<dbReference type="GO" id="GO:0003677">
    <property type="term" value="F:DNA binding"/>
    <property type="evidence" value="ECO:0007669"/>
    <property type="project" value="InterPro"/>
</dbReference>
<dbReference type="Gene3D" id="1.10.260.40">
    <property type="entry name" value="lambda repressor-like DNA-binding domains"/>
    <property type="match status" value="1"/>
</dbReference>
<dbReference type="HOGENOM" id="CLU_1650444_0_0_9"/>
<dbReference type="Proteomes" id="UP000034189">
    <property type="component" value="Chromosome"/>
</dbReference>
<evidence type="ECO:0000259" key="1">
    <source>
        <dbReference type="PROSITE" id="PS50943"/>
    </source>
</evidence>
<dbReference type="RefSeq" id="WP_025693912.1">
    <property type="nucleotide sequence ID" value="NZ_ASQQ01000039.1"/>
</dbReference>
<dbReference type="PATRIC" id="fig|1333534.5.peg.1914"/>
<sequence>MDAKEFGLYLKKLRMDKGMTLSQIAGEIGYSNPYISQIENGQKGIPSPDLLKLFSQHFDVSYEELMLRAGHLTFIDWLINTEDSPDYNKALDDAYVKIEREERKGNKTISMPELPVKELSLFVEMPGVTWQGKVLNKLDKARILGMLELLLSEPAKKEME</sequence>
<gene>
    <name evidence="2" type="ORF">VK70_08740</name>
</gene>
<proteinExistence type="predicted"/>